<protein>
    <submittedName>
        <fullName evidence="2">Uncharacterized protein</fullName>
    </submittedName>
</protein>
<evidence type="ECO:0000313" key="2">
    <source>
        <dbReference type="EMBL" id="KKK99141.1"/>
    </source>
</evidence>
<reference evidence="2" key="1">
    <citation type="journal article" date="2015" name="Nature">
        <title>Complex archaea that bridge the gap between prokaryotes and eukaryotes.</title>
        <authorList>
            <person name="Spang A."/>
            <person name="Saw J.H."/>
            <person name="Jorgensen S.L."/>
            <person name="Zaremba-Niedzwiedzka K."/>
            <person name="Martijn J."/>
            <person name="Lind A.E."/>
            <person name="van Eijk R."/>
            <person name="Schleper C."/>
            <person name="Guy L."/>
            <person name="Ettema T.J."/>
        </authorList>
    </citation>
    <scope>NUCLEOTIDE SEQUENCE</scope>
</reference>
<dbReference type="GO" id="GO:0005509">
    <property type="term" value="F:calcium ion binding"/>
    <property type="evidence" value="ECO:0007669"/>
    <property type="project" value="InterPro"/>
</dbReference>
<evidence type="ECO:0000256" key="1">
    <source>
        <dbReference type="SAM" id="MobiDB-lite"/>
    </source>
</evidence>
<dbReference type="Gene3D" id="2.60.40.10">
    <property type="entry name" value="Immunoglobulins"/>
    <property type="match status" value="1"/>
</dbReference>
<feature type="region of interest" description="Disordered" evidence="1">
    <location>
        <begin position="115"/>
        <end position="139"/>
    </location>
</feature>
<proteinExistence type="predicted"/>
<accession>A0A0F9CRB2</accession>
<comment type="caution">
    <text evidence="2">The sequence shown here is derived from an EMBL/GenBank/DDBJ whole genome shotgun (WGS) entry which is preliminary data.</text>
</comment>
<feature type="non-terminal residue" evidence="2">
    <location>
        <position position="139"/>
    </location>
</feature>
<name>A0A0F9CRB2_9ZZZZ</name>
<dbReference type="InterPro" id="IPR015919">
    <property type="entry name" value="Cadherin-like_sf"/>
</dbReference>
<dbReference type="InterPro" id="IPR013783">
    <property type="entry name" value="Ig-like_fold"/>
</dbReference>
<dbReference type="Pfam" id="PF05345">
    <property type="entry name" value="He_PIG"/>
    <property type="match status" value="1"/>
</dbReference>
<gene>
    <name evidence="2" type="ORF">LCGC14_2635750</name>
</gene>
<dbReference type="EMBL" id="LAZR01045326">
    <property type="protein sequence ID" value="KKK99141.1"/>
    <property type="molecule type" value="Genomic_DNA"/>
</dbReference>
<organism evidence="2">
    <name type="scientific">marine sediment metagenome</name>
    <dbReference type="NCBI Taxonomy" id="412755"/>
    <lineage>
        <taxon>unclassified sequences</taxon>
        <taxon>metagenomes</taxon>
        <taxon>ecological metagenomes</taxon>
    </lineage>
</organism>
<dbReference type="SUPFAM" id="SSF49313">
    <property type="entry name" value="Cadherin-like"/>
    <property type="match status" value="1"/>
</dbReference>
<dbReference type="AlphaFoldDB" id="A0A0F9CRB2"/>
<sequence>MKELLVALVVVIVATMGVAATVCPEPTSIDPNTLDFPVDPTLIQNRLIGSISLQVGQTWTKIIGACDADDDPLEFAVTNMPTGMTFDPNTLILNWAPMDSQKGTAFYLNVHVEDKPNENPNNVHPPGTMSKSDDGTVVV</sequence>
<dbReference type="GO" id="GO:0016020">
    <property type="term" value="C:membrane"/>
    <property type="evidence" value="ECO:0007669"/>
    <property type="project" value="InterPro"/>
</dbReference>